<protein>
    <recommendedName>
        <fullName evidence="2">F-box domain-containing protein</fullName>
    </recommendedName>
</protein>
<dbReference type="SUPFAM" id="SSF52047">
    <property type="entry name" value="RNI-like"/>
    <property type="match status" value="1"/>
</dbReference>
<dbReference type="InterPro" id="IPR032675">
    <property type="entry name" value="LRR_dom_sf"/>
</dbReference>
<dbReference type="OrthoDB" id="3044761at2759"/>
<evidence type="ECO:0000313" key="1">
    <source>
        <dbReference type="EMBL" id="KAG5164175.1"/>
    </source>
</evidence>
<name>A0A8H7XR46_PSICU</name>
<reference evidence="1" key="1">
    <citation type="submission" date="2021-02" db="EMBL/GenBank/DDBJ databases">
        <title>Psilocybe cubensis genome.</title>
        <authorList>
            <person name="Mckernan K.J."/>
            <person name="Crawford S."/>
            <person name="Trippe A."/>
            <person name="Kane L.T."/>
            <person name="Mclaughlin S."/>
        </authorList>
    </citation>
    <scope>NUCLEOTIDE SEQUENCE [LARGE SCALE GENOMIC DNA]</scope>
    <source>
        <strain evidence="1">MGC-MH-2018</strain>
    </source>
</reference>
<comment type="caution">
    <text evidence="1">The sequence shown here is derived from an EMBL/GenBank/DDBJ whole genome shotgun (WGS) entry which is preliminary data.</text>
</comment>
<sequence length="529" mass="59353">MIVSGIGFGSPFDPPTTTTCEAYLNMEVLVEDVLDTIIQCCPIYTISIISRVSYSLRRLALPHLLHSVCLDRSPMQVVGFLNFILDNGPESFMDPGKHVFELEFVESPAFKRRVLHDGVYLLTTNEIYRLSSWAPMLTQALMLMPNLRSFTVKGNTDDIVTHSPSFGHILGSLSSLTSLTLWGVGSQTSLSFCDLTGNVETTGSSLRELKIAGSYEYSEELTTVSEDDGIGKLLAKHSHTLKELCLVALNLMGFLANHNINHDRSSGCSGVAFPLVTKLTIGNCSTTVESLACAFPMLQTLCLDYAEFIHVYSSGVPRDPVAFPNLASIQGWYKDVYEVLRCNRYPESMRRVVISYPWSSRDEVDTFPFAVPSMALQLQSFHFMINEEKPISWWKGLSEHLSSLTYLSIVIHSSSYDDWRLICYEIPAAISSIPIRYLSIVIEEYEATMTDPAYAEESLALSFSKEIPALQYMDVLRHNLSAMGGPNVSQTTWWTIVRGDNSNVSVEQLDWEEGNRLRDYYDWTFKLGQ</sequence>
<accession>A0A8H7XR46</accession>
<gene>
    <name evidence="1" type="ORF">JR316_010671</name>
</gene>
<proteinExistence type="predicted"/>
<dbReference type="Gene3D" id="3.80.10.10">
    <property type="entry name" value="Ribonuclease Inhibitor"/>
    <property type="match status" value="1"/>
</dbReference>
<organism evidence="1">
    <name type="scientific">Psilocybe cubensis</name>
    <name type="common">Psychedelic mushroom</name>
    <name type="synonym">Stropharia cubensis</name>
    <dbReference type="NCBI Taxonomy" id="181762"/>
    <lineage>
        <taxon>Eukaryota</taxon>
        <taxon>Fungi</taxon>
        <taxon>Dikarya</taxon>
        <taxon>Basidiomycota</taxon>
        <taxon>Agaricomycotina</taxon>
        <taxon>Agaricomycetes</taxon>
        <taxon>Agaricomycetidae</taxon>
        <taxon>Agaricales</taxon>
        <taxon>Agaricineae</taxon>
        <taxon>Strophariaceae</taxon>
        <taxon>Psilocybe</taxon>
    </lineage>
</organism>
<dbReference type="AlphaFoldDB" id="A0A8H7XR46"/>
<evidence type="ECO:0008006" key="2">
    <source>
        <dbReference type="Google" id="ProtNLM"/>
    </source>
</evidence>
<dbReference type="EMBL" id="JAFIQS010000012">
    <property type="protein sequence ID" value="KAG5164175.1"/>
    <property type="molecule type" value="Genomic_DNA"/>
</dbReference>